<name>A0A6A3ENL0_9STRA</name>
<reference evidence="5 6" key="1">
    <citation type="submission" date="2018-08" db="EMBL/GenBank/DDBJ databases">
        <title>Genomic investigation of the strawberry pathogen Phytophthora fragariae indicates pathogenicity is determined by transcriptional variation in three key races.</title>
        <authorList>
            <person name="Adams T.M."/>
            <person name="Armitage A.D."/>
            <person name="Sobczyk M.K."/>
            <person name="Bates H.J."/>
            <person name="Dunwell J.M."/>
            <person name="Nellist C.F."/>
            <person name="Harrison R.J."/>
        </authorList>
    </citation>
    <scope>NUCLEOTIDE SEQUENCE [LARGE SCALE GENOMIC DNA]</scope>
    <source>
        <strain evidence="3 6">NOV-71</strain>
        <strain evidence="2 5">NOV-9</strain>
        <strain evidence="4 7">ONT-3</strain>
    </source>
</reference>
<evidence type="ECO:0000313" key="3">
    <source>
        <dbReference type="EMBL" id="KAE9120354.1"/>
    </source>
</evidence>
<sequence length="214" mass="23394">MHFKESSEMTTLEDGSTSANFSSDFSPSASLPPASIKCASYEDILDALHGLNSLGQEVWYDHMRKLTSRLRNFVAKNKSADPDSTPTRVRLTLLYVNKFIGSALGFMQLDDPQWWSGFSEALRAIDYQSPVWTMALASALSQPKSEGGEGIPTKTRRNRRASGKFSTRASVLPSLDANTASMLGSRKDSTGTGAARTVTSTLRFIAIRSEAWSV</sequence>
<dbReference type="EMBL" id="QXGF01000959">
    <property type="protein sequence ID" value="KAE8933957.1"/>
    <property type="molecule type" value="Genomic_DNA"/>
</dbReference>
<dbReference type="Proteomes" id="UP000441208">
    <property type="component" value="Unassembled WGS sequence"/>
</dbReference>
<dbReference type="EMBL" id="QXFZ01000339">
    <property type="protein sequence ID" value="KAE9120354.1"/>
    <property type="molecule type" value="Genomic_DNA"/>
</dbReference>
<evidence type="ECO:0000313" key="5">
    <source>
        <dbReference type="Proteomes" id="UP000429523"/>
    </source>
</evidence>
<dbReference type="AlphaFoldDB" id="A0A6A3ENL0"/>
<dbReference type="Proteomes" id="UP000429523">
    <property type="component" value="Unassembled WGS sequence"/>
</dbReference>
<proteinExistence type="predicted"/>
<gene>
    <name evidence="3" type="ORF">PF007_g8201</name>
    <name evidence="2" type="ORF">PF009_g16050</name>
    <name evidence="4" type="ORF">PF010_g7403</name>
</gene>
<evidence type="ECO:0000313" key="7">
    <source>
        <dbReference type="Proteomes" id="UP000488956"/>
    </source>
</evidence>
<organism evidence="2 5">
    <name type="scientific">Phytophthora fragariae</name>
    <dbReference type="NCBI Taxonomy" id="53985"/>
    <lineage>
        <taxon>Eukaryota</taxon>
        <taxon>Sar</taxon>
        <taxon>Stramenopiles</taxon>
        <taxon>Oomycota</taxon>
        <taxon>Peronosporomycetes</taxon>
        <taxon>Peronosporales</taxon>
        <taxon>Peronosporaceae</taxon>
        <taxon>Phytophthora</taxon>
    </lineage>
</organism>
<feature type="region of interest" description="Disordered" evidence="1">
    <location>
        <begin position="143"/>
        <end position="165"/>
    </location>
</feature>
<accession>A0A6A3ENL0</accession>
<evidence type="ECO:0000313" key="6">
    <source>
        <dbReference type="Proteomes" id="UP000441208"/>
    </source>
</evidence>
<evidence type="ECO:0000313" key="2">
    <source>
        <dbReference type="EMBL" id="KAE8933957.1"/>
    </source>
</evidence>
<evidence type="ECO:0000256" key="1">
    <source>
        <dbReference type="SAM" id="MobiDB-lite"/>
    </source>
</evidence>
<evidence type="ECO:0000313" key="4">
    <source>
        <dbReference type="EMBL" id="KAE9120681.1"/>
    </source>
</evidence>
<protein>
    <submittedName>
        <fullName evidence="2">Uncharacterized protein</fullName>
    </submittedName>
</protein>
<comment type="caution">
    <text evidence="2">The sequence shown here is derived from an EMBL/GenBank/DDBJ whole genome shotgun (WGS) entry which is preliminary data.</text>
</comment>
<dbReference type="EMBL" id="QXFX01000314">
    <property type="protein sequence ID" value="KAE9120681.1"/>
    <property type="molecule type" value="Genomic_DNA"/>
</dbReference>
<dbReference type="Proteomes" id="UP000488956">
    <property type="component" value="Unassembled WGS sequence"/>
</dbReference>